<evidence type="ECO:0000256" key="2">
    <source>
        <dbReference type="ARBA" id="ARBA00012836"/>
    </source>
</evidence>
<proteinExistence type="inferred from homology"/>
<evidence type="ECO:0000259" key="11">
    <source>
        <dbReference type="Pfam" id="PF00749"/>
    </source>
</evidence>
<feature type="compositionally biased region" description="Basic and acidic residues" evidence="10">
    <location>
        <begin position="48"/>
        <end position="60"/>
    </location>
</feature>
<evidence type="ECO:0000256" key="6">
    <source>
        <dbReference type="ARBA" id="ARBA00022917"/>
    </source>
</evidence>
<dbReference type="PANTHER" id="PTHR43097:SF4">
    <property type="entry name" value="GLUTAMINE--TRNA LIGASE"/>
    <property type="match status" value="1"/>
</dbReference>
<keyword evidence="3 9" id="KW-0436">Ligase</keyword>
<evidence type="ECO:0000313" key="14">
    <source>
        <dbReference type="EMBL" id="QUC17229.1"/>
    </source>
</evidence>
<keyword evidence="4 9" id="KW-0547">Nucleotide-binding</keyword>
<name>A0A1B5L0T4_USTVR</name>
<dbReference type="InterPro" id="IPR014729">
    <property type="entry name" value="Rossmann-like_a/b/a_fold"/>
</dbReference>
<feature type="compositionally biased region" description="Basic residues" evidence="10">
    <location>
        <begin position="30"/>
        <end position="41"/>
    </location>
</feature>
<dbReference type="SUPFAM" id="SSF52374">
    <property type="entry name" value="Nucleotidylyl transferase"/>
    <property type="match status" value="1"/>
</dbReference>
<keyword evidence="6 9" id="KW-0648">Protein biosynthesis</keyword>
<dbReference type="RefSeq" id="XP_042994902.1">
    <property type="nucleotide sequence ID" value="XM_043138968.1"/>
</dbReference>
<dbReference type="InterPro" id="IPR011035">
    <property type="entry name" value="Ribosomal_bL25/Gln-tRNA_synth"/>
</dbReference>
<evidence type="ECO:0000313" key="16">
    <source>
        <dbReference type="Proteomes" id="UP000054053"/>
    </source>
</evidence>
<dbReference type="InterPro" id="IPR020059">
    <property type="entry name" value="Glu/Gln-tRNA-synth_Ib_codon-bd"/>
</dbReference>
<dbReference type="Gene3D" id="3.40.50.620">
    <property type="entry name" value="HUPs"/>
    <property type="match status" value="1"/>
</dbReference>
<accession>A0A1B5L0T4</accession>
<dbReference type="InterPro" id="IPR050132">
    <property type="entry name" value="Gln/Glu-tRNA_Ligase"/>
</dbReference>
<evidence type="ECO:0000256" key="9">
    <source>
        <dbReference type="RuleBase" id="RU363037"/>
    </source>
</evidence>
<dbReference type="PRINTS" id="PR00987">
    <property type="entry name" value="TRNASYNTHGLU"/>
</dbReference>
<dbReference type="InterPro" id="IPR020058">
    <property type="entry name" value="Glu/Gln-tRNA-synth_Ib_cat-dom"/>
</dbReference>
<dbReference type="GO" id="GO:0005524">
    <property type="term" value="F:ATP binding"/>
    <property type="evidence" value="ECO:0007669"/>
    <property type="project" value="UniProtKB-KW"/>
</dbReference>
<evidence type="ECO:0000256" key="10">
    <source>
        <dbReference type="SAM" id="MobiDB-lite"/>
    </source>
</evidence>
<protein>
    <recommendedName>
        <fullName evidence="2">glutamine--tRNA ligase</fullName>
        <ecNumber evidence="2">6.1.1.18</ecNumber>
    </recommendedName>
</protein>
<dbReference type="InterPro" id="IPR001412">
    <property type="entry name" value="aa-tRNA-synth_I_CS"/>
</dbReference>
<dbReference type="PANTHER" id="PTHR43097">
    <property type="entry name" value="GLUTAMINE-TRNA LIGASE"/>
    <property type="match status" value="1"/>
</dbReference>
<feature type="domain" description="Glutamyl/glutaminyl-tRNA synthetase class Ib catalytic" evidence="11">
    <location>
        <begin position="93"/>
        <end position="406"/>
    </location>
</feature>
<dbReference type="SUPFAM" id="SSF50715">
    <property type="entry name" value="Ribosomal protein L25-like"/>
    <property type="match status" value="1"/>
</dbReference>
<dbReference type="AlphaFoldDB" id="A0A1B5L0T4"/>
<dbReference type="EC" id="6.1.1.18" evidence="2"/>
<dbReference type="Proteomes" id="UP000054053">
    <property type="component" value="Unassembled WGS sequence"/>
</dbReference>
<keyword evidence="7 9" id="KW-0030">Aminoacyl-tRNA synthetase</keyword>
<comment type="similarity">
    <text evidence="1 9">Belongs to the class-I aminoacyl-tRNA synthetase family.</text>
</comment>
<dbReference type="FunFam" id="2.40.240.10:FF:000007">
    <property type="entry name" value="Glutamine--tRNA ligase"/>
    <property type="match status" value="1"/>
</dbReference>
<dbReference type="GeneID" id="66062248"/>
<gene>
    <name evidence="14" type="ORF">UV8b_01470</name>
    <name evidence="13" type="ORF">UVI_02019560</name>
</gene>
<dbReference type="InterPro" id="IPR020056">
    <property type="entry name" value="Rbsml_bL25/Gln-tRNA_synth_N"/>
</dbReference>
<dbReference type="PROSITE" id="PS00178">
    <property type="entry name" value="AA_TRNA_LIGASE_I"/>
    <property type="match status" value="1"/>
</dbReference>
<dbReference type="KEGG" id="uvi:66062248"/>
<reference evidence="14" key="3">
    <citation type="submission" date="2020-03" db="EMBL/GenBank/DDBJ databases">
        <title>A mixture of massive structural variations and highly conserved coding sequences in Ustilaginoidea virens genome.</title>
        <authorList>
            <person name="Zhang K."/>
            <person name="Zhao Z."/>
            <person name="Zhang Z."/>
            <person name="Li Y."/>
            <person name="Hsiang T."/>
            <person name="Sun W."/>
        </authorList>
    </citation>
    <scope>NUCLEOTIDE SEQUENCE</scope>
    <source>
        <strain evidence="14">UV-8b</strain>
    </source>
</reference>
<evidence type="ECO:0000256" key="7">
    <source>
        <dbReference type="ARBA" id="ARBA00023146"/>
    </source>
</evidence>
<organism evidence="13 16">
    <name type="scientific">Ustilaginoidea virens</name>
    <name type="common">Rice false smut fungus</name>
    <name type="synonym">Villosiclava virens</name>
    <dbReference type="NCBI Taxonomy" id="1159556"/>
    <lineage>
        <taxon>Eukaryota</taxon>
        <taxon>Fungi</taxon>
        <taxon>Dikarya</taxon>
        <taxon>Ascomycota</taxon>
        <taxon>Pezizomycotina</taxon>
        <taxon>Sordariomycetes</taxon>
        <taxon>Hypocreomycetidae</taxon>
        <taxon>Hypocreales</taxon>
        <taxon>Clavicipitaceae</taxon>
        <taxon>Ustilaginoidea</taxon>
    </lineage>
</organism>
<feature type="region of interest" description="Disordered" evidence="10">
    <location>
        <begin position="21"/>
        <end position="70"/>
    </location>
</feature>
<evidence type="ECO:0000256" key="1">
    <source>
        <dbReference type="ARBA" id="ARBA00005594"/>
    </source>
</evidence>
<dbReference type="FunFam" id="3.40.50.620:FF:000183">
    <property type="entry name" value="Glutaminyl-tRNA synthetase"/>
    <property type="match status" value="1"/>
</dbReference>
<comment type="catalytic activity">
    <reaction evidence="8">
        <text>tRNA(Gln) + L-glutamine + ATP = L-glutaminyl-tRNA(Gln) + AMP + diphosphate</text>
        <dbReference type="Rhea" id="RHEA:20121"/>
        <dbReference type="Rhea" id="RHEA-COMP:9662"/>
        <dbReference type="Rhea" id="RHEA-COMP:9681"/>
        <dbReference type="ChEBI" id="CHEBI:30616"/>
        <dbReference type="ChEBI" id="CHEBI:33019"/>
        <dbReference type="ChEBI" id="CHEBI:58359"/>
        <dbReference type="ChEBI" id="CHEBI:78442"/>
        <dbReference type="ChEBI" id="CHEBI:78521"/>
        <dbReference type="ChEBI" id="CHEBI:456215"/>
        <dbReference type="EC" id="6.1.1.18"/>
    </reaction>
</comment>
<dbReference type="GO" id="GO:0006425">
    <property type="term" value="P:glutaminyl-tRNA aminoacylation"/>
    <property type="evidence" value="ECO:0007669"/>
    <property type="project" value="InterPro"/>
</dbReference>
<dbReference type="OrthoDB" id="10250478at2759"/>
<dbReference type="EMBL" id="BBTG02000007">
    <property type="protein sequence ID" value="GAO16606.1"/>
    <property type="molecule type" value="Genomic_DNA"/>
</dbReference>
<sequence>MAESGSELPVEAMAQLLLDEETGEMVSKRELKKRQQKRARKTTAAATRAEKEKKNPKKETTQQAQADEIRTDPEAMFKQGFLADIYKEIPAKEVVTRFPPEPNGFLHLGHAKAISIDFGFARYHGGKTILRFDDTNPDAEEQGFVDSIKETIRWLGYTPHAITYSSDNFQKLYDYAEQLIELGKAYVCHCNDAEIKRQRGGHEGKEGPRYRCDHAEQDVSTNMEKFRMMRDGKYEPRAAFLRMKQDITNPNPQMWDLAAYRIPKDQTPHHRTGDQWKIYPTYDFAHCLCDSLEGITHSLCTSEFVLSRESYEWLNKSLKVYEPKQREFGRLNLNGTIMSKRGLAALVDEKIVRGWDDPRLYTLNALRRRGIPPGAILSFINQLGVTTSRTFIQVARFEQSVRKYLETTVPRLMLVLDPVPLVIENSIDPADAECRIPFSTKDPEMGGYAQRLTQTIFIDRADFRETDSKDYFRLAPGKTVGLFQAPYPVKAVSFTKNASMGQVTEIRGIFDKDGKKPKAFIHWVPEGSRSVQVRVHSPLFKSDNPMQAGGGFKSDIRPNSETIYSNSLISTGFDEVRRTGPWPKASNNSESDAPESIRFQAMRIGYFTVDSDTTEDHVILNRIVSLKEDNAKN</sequence>
<dbReference type="FunFam" id="2.40.240.10:FF:000015">
    <property type="entry name" value="Glutaminyl-tRNA synthetase"/>
    <property type="match status" value="1"/>
</dbReference>
<evidence type="ECO:0000259" key="12">
    <source>
        <dbReference type="Pfam" id="PF03950"/>
    </source>
</evidence>
<evidence type="ECO:0000256" key="3">
    <source>
        <dbReference type="ARBA" id="ARBA00022598"/>
    </source>
</evidence>
<dbReference type="Pfam" id="PF03950">
    <property type="entry name" value="tRNA-synt_1c_C"/>
    <property type="match status" value="1"/>
</dbReference>
<dbReference type="InterPro" id="IPR000924">
    <property type="entry name" value="Glu/Gln-tRNA-synth"/>
</dbReference>
<evidence type="ECO:0000256" key="5">
    <source>
        <dbReference type="ARBA" id="ARBA00022840"/>
    </source>
</evidence>
<keyword evidence="15" id="KW-1185">Reference proteome</keyword>
<feature type="domain" description="Glutamyl/glutaminyl-tRNA synthetase class Ib anti-codon binding" evidence="12">
    <location>
        <begin position="410"/>
        <end position="508"/>
    </location>
</feature>
<dbReference type="Proteomes" id="UP000027002">
    <property type="component" value="Chromosome 1"/>
</dbReference>
<evidence type="ECO:0000313" key="13">
    <source>
        <dbReference type="EMBL" id="GAO16606.1"/>
    </source>
</evidence>
<dbReference type="EMBL" id="CP072753">
    <property type="protein sequence ID" value="QUC17229.1"/>
    <property type="molecule type" value="Genomic_DNA"/>
</dbReference>
<dbReference type="Pfam" id="PF00749">
    <property type="entry name" value="tRNA-synt_1c"/>
    <property type="match status" value="1"/>
</dbReference>
<dbReference type="GO" id="GO:0005829">
    <property type="term" value="C:cytosol"/>
    <property type="evidence" value="ECO:0007669"/>
    <property type="project" value="TreeGrafter"/>
</dbReference>
<evidence type="ECO:0000256" key="8">
    <source>
        <dbReference type="ARBA" id="ARBA00048270"/>
    </source>
</evidence>
<reference evidence="16" key="2">
    <citation type="journal article" date="2016" name="Genome Announc.">
        <title>Genome sequence of Ustilaginoidea virens IPU010, a rice pathogenic fungus causing false smut.</title>
        <authorList>
            <person name="Kumagai T."/>
            <person name="Ishii T."/>
            <person name="Terai G."/>
            <person name="Umemura M."/>
            <person name="Machida M."/>
            <person name="Asai K."/>
        </authorList>
    </citation>
    <scope>NUCLEOTIDE SEQUENCE [LARGE SCALE GENOMIC DNA]</scope>
    <source>
        <strain evidence="16">IPU010</strain>
    </source>
</reference>
<dbReference type="NCBIfam" id="TIGR00440">
    <property type="entry name" value="glnS"/>
    <property type="match status" value="1"/>
</dbReference>
<dbReference type="InterPro" id="IPR004514">
    <property type="entry name" value="Gln-tRNA-synth"/>
</dbReference>
<reference evidence="13" key="1">
    <citation type="journal article" date="2016" name="Genome Announc.">
        <title>Genome Sequence of Ustilaginoidea virens IPU010, a Rice Pathogenic Fungus Causing False Smut.</title>
        <authorList>
            <person name="Kumagai T."/>
            <person name="Ishii T."/>
            <person name="Terai G."/>
            <person name="Umemura M."/>
            <person name="Machida M."/>
            <person name="Asai K."/>
        </authorList>
    </citation>
    <scope>NUCLEOTIDE SEQUENCE [LARGE SCALE GENOMIC DNA]</scope>
    <source>
        <strain evidence="13">IPU010</strain>
    </source>
</reference>
<evidence type="ECO:0000313" key="15">
    <source>
        <dbReference type="Proteomes" id="UP000027002"/>
    </source>
</evidence>
<dbReference type="GO" id="GO:0004819">
    <property type="term" value="F:glutamine-tRNA ligase activity"/>
    <property type="evidence" value="ECO:0007669"/>
    <property type="project" value="UniProtKB-EC"/>
</dbReference>
<evidence type="ECO:0000256" key="4">
    <source>
        <dbReference type="ARBA" id="ARBA00022741"/>
    </source>
</evidence>
<keyword evidence="5 9" id="KW-0067">ATP-binding</keyword>
<dbReference type="Gene3D" id="2.40.240.10">
    <property type="entry name" value="Ribosomal Protein L25, Chain P"/>
    <property type="match status" value="2"/>
</dbReference>